<protein>
    <submittedName>
        <fullName evidence="5">Molybdate ABC transporter periplasmic molybdate-binding protein</fullName>
    </submittedName>
</protein>
<feature type="signal peptide" evidence="4">
    <location>
        <begin position="1"/>
        <end position="24"/>
    </location>
</feature>
<dbReference type="GO" id="GO:0046872">
    <property type="term" value="F:metal ion binding"/>
    <property type="evidence" value="ECO:0007669"/>
    <property type="project" value="UniProtKB-KW"/>
</dbReference>
<keyword evidence="2" id="KW-0479">Metal-binding</keyword>
<dbReference type="GO" id="GO:0015689">
    <property type="term" value="P:molybdate ion transport"/>
    <property type="evidence" value="ECO:0007669"/>
    <property type="project" value="InterPro"/>
</dbReference>
<dbReference type="PATRIC" id="fig|1286106.3.peg.680"/>
<dbReference type="eggNOG" id="COG0725">
    <property type="taxonomic scope" value="Bacteria"/>
</dbReference>
<dbReference type="EMBL" id="APHR01000015">
    <property type="protein sequence ID" value="EMR13731.1"/>
    <property type="molecule type" value="Genomic_DNA"/>
</dbReference>
<dbReference type="InterPro" id="IPR050682">
    <property type="entry name" value="ModA/WtpA"/>
</dbReference>
<evidence type="ECO:0000313" key="6">
    <source>
        <dbReference type="Proteomes" id="UP000012019"/>
    </source>
</evidence>
<keyword evidence="6" id="KW-1185">Reference proteome</keyword>
<dbReference type="Proteomes" id="UP000012019">
    <property type="component" value="Unassembled WGS sequence"/>
</dbReference>
<dbReference type="InterPro" id="IPR005950">
    <property type="entry name" value="ModA"/>
</dbReference>
<feature type="chain" id="PRO_5004082584" evidence="4">
    <location>
        <begin position="25"/>
        <end position="266"/>
    </location>
</feature>
<dbReference type="Gene3D" id="3.40.190.10">
    <property type="entry name" value="Periplasmic binding protein-like II"/>
    <property type="match status" value="2"/>
</dbReference>
<dbReference type="PANTHER" id="PTHR30632:SF0">
    <property type="entry name" value="SULFATE-BINDING PROTEIN"/>
    <property type="match status" value="1"/>
</dbReference>
<evidence type="ECO:0000256" key="3">
    <source>
        <dbReference type="ARBA" id="ARBA00022729"/>
    </source>
</evidence>
<dbReference type="SUPFAM" id="SSF53850">
    <property type="entry name" value="Periplasmic binding protein-like II"/>
    <property type="match status" value="1"/>
</dbReference>
<dbReference type="NCBIfam" id="NF002917">
    <property type="entry name" value="PRK03537.1-3"/>
    <property type="match status" value="1"/>
</dbReference>
<organism evidence="5 6">
    <name type="scientific">Methylophaga lonarensis MPL</name>
    <dbReference type="NCBI Taxonomy" id="1286106"/>
    <lineage>
        <taxon>Bacteria</taxon>
        <taxon>Pseudomonadati</taxon>
        <taxon>Pseudomonadota</taxon>
        <taxon>Gammaproteobacteria</taxon>
        <taxon>Thiotrichales</taxon>
        <taxon>Piscirickettsiaceae</taxon>
        <taxon>Methylophaga</taxon>
    </lineage>
</organism>
<proteinExistence type="inferred from homology"/>
<dbReference type="OrthoDB" id="9785015at2"/>
<evidence type="ECO:0000256" key="1">
    <source>
        <dbReference type="ARBA" id="ARBA00009175"/>
    </source>
</evidence>
<dbReference type="STRING" id="1286106.MPL1_03408"/>
<name>M7P2J7_9GAMM</name>
<dbReference type="Pfam" id="PF13531">
    <property type="entry name" value="SBP_bac_11"/>
    <property type="match status" value="1"/>
</dbReference>
<evidence type="ECO:0000256" key="4">
    <source>
        <dbReference type="SAM" id="SignalP"/>
    </source>
</evidence>
<dbReference type="AlphaFoldDB" id="M7P2J7"/>
<keyword evidence="3 4" id="KW-0732">Signal</keyword>
<accession>M7P2J7</accession>
<dbReference type="NCBIfam" id="TIGR01256">
    <property type="entry name" value="modA"/>
    <property type="match status" value="1"/>
</dbReference>
<dbReference type="RefSeq" id="WP_009725712.1">
    <property type="nucleotide sequence ID" value="NZ_APHR01000015.1"/>
</dbReference>
<comment type="similarity">
    <text evidence="1">Belongs to the bacterial solute-binding protein ModA family.</text>
</comment>
<gene>
    <name evidence="5" type="ORF">MPL1_03408</name>
</gene>
<sequence>MFKGRRCLLQLLLAMIAVSPAIFAEDNVISLFAAGSLTTVIDEIAEAYQQQHPIQIKRHYGPSGLLRQQLEAGADADIFLSANLQHPAALKAQGWGDKVHPFARNSLCAIAQPGIDVDSDSLLTVLLEPQIRLGISTPVSDPSGDYALQMFARAEQLLAGSEQQLKDKALLLTGGPDSPAAPAGHNPYAWLMQQRQADIFLSYCTNAQLARQQYRQLQIIKLPASLEVAAEYAAIVRDQASQDTHNFLEFLLKAPGQSLLQSHGFD</sequence>
<reference evidence="5 6" key="1">
    <citation type="journal article" date="2013" name="Genome Announc.">
        <title>Draft Genome Sequence of Methylophaga lonarensis MPLT, a Haloalkaliphilic (Non-Methane-Utilizing) Methylotroph.</title>
        <authorList>
            <person name="Shetty S.A."/>
            <person name="Marathe N.P."/>
            <person name="Munot H."/>
            <person name="Antony C.P."/>
            <person name="Dhotre D.P."/>
            <person name="Murrell J.C."/>
            <person name="Shouche Y.S."/>
        </authorList>
    </citation>
    <scope>NUCLEOTIDE SEQUENCE [LARGE SCALE GENOMIC DNA]</scope>
    <source>
        <strain evidence="5 6">MPL</strain>
    </source>
</reference>
<evidence type="ECO:0000313" key="5">
    <source>
        <dbReference type="EMBL" id="EMR13731.1"/>
    </source>
</evidence>
<dbReference type="GO" id="GO:0030973">
    <property type="term" value="F:molybdate ion binding"/>
    <property type="evidence" value="ECO:0007669"/>
    <property type="project" value="TreeGrafter"/>
</dbReference>
<dbReference type="PANTHER" id="PTHR30632">
    <property type="entry name" value="MOLYBDATE-BINDING PERIPLASMIC PROTEIN"/>
    <property type="match status" value="1"/>
</dbReference>
<comment type="caution">
    <text evidence="5">The sequence shown here is derived from an EMBL/GenBank/DDBJ whole genome shotgun (WGS) entry which is preliminary data.</text>
</comment>
<evidence type="ECO:0000256" key="2">
    <source>
        <dbReference type="ARBA" id="ARBA00022723"/>
    </source>
</evidence>